<organism evidence="1 2">
    <name type="scientific">Glossina pallidipes</name>
    <name type="common">Tsetse fly</name>
    <dbReference type="NCBI Taxonomy" id="7398"/>
    <lineage>
        <taxon>Eukaryota</taxon>
        <taxon>Metazoa</taxon>
        <taxon>Ecdysozoa</taxon>
        <taxon>Arthropoda</taxon>
        <taxon>Hexapoda</taxon>
        <taxon>Insecta</taxon>
        <taxon>Pterygota</taxon>
        <taxon>Neoptera</taxon>
        <taxon>Endopterygota</taxon>
        <taxon>Diptera</taxon>
        <taxon>Brachycera</taxon>
        <taxon>Muscomorpha</taxon>
        <taxon>Hippoboscoidea</taxon>
        <taxon>Glossinidae</taxon>
        <taxon>Glossina</taxon>
    </lineage>
</organism>
<dbReference type="VEuPathDB" id="VectorBase:GPAI038366"/>
<sequence>MFYLRGSKRVDYANEFCLKYVFLIPDLVIICCWDLSSNLHFDYIQRIFMSKAAYQSHFHAVFFKMIPLDFQNNLLFVYNHLQQYFLTYLIYCQRADDNETEDYDARQPTRPRFTAEILSAYTSATLSGNMVLFREHDCNRKTLKLSLMPNKVYKSMFCMPSVLLRLRFQERYNESKTLRGENILNSKICKLLCDKSRVCKLFSSPKAFGSMIRILFQLRVSLKKGNTSDKSDVKKSLKLQSMLTARRPQGGSFSSMHSQDFLFAVYTKKTLSSCVERCKFDIKYSLQISSLMFACLNTFTIHHKSYHDCLGCCGGGGGVVLKHCSKKAKLYHLGKELL</sequence>
<accession>A0A1B0A9D1</accession>
<dbReference type="Proteomes" id="UP000092445">
    <property type="component" value="Unassembled WGS sequence"/>
</dbReference>
<name>A0A1B0A9D1_GLOPL</name>
<reference evidence="2" key="1">
    <citation type="submission" date="2014-03" db="EMBL/GenBank/DDBJ databases">
        <authorList>
            <person name="Aksoy S."/>
            <person name="Warren W."/>
            <person name="Wilson R.K."/>
        </authorList>
    </citation>
    <scope>NUCLEOTIDE SEQUENCE [LARGE SCALE GENOMIC DNA]</scope>
    <source>
        <strain evidence="2">IAEA</strain>
    </source>
</reference>
<evidence type="ECO:0000313" key="1">
    <source>
        <dbReference type="EnsemblMetazoa" id="GPAI038366-PA"/>
    </source>
</evidence>
<dbReference type="AlphaFoldDB" id="A0A1B0A9D1"/>
<keyword evidence="2" id="KW-1185">Reference proteome</keyword>
<dbReference type="EnsemblMetazoa" id="GPAI038366-RA">
    <property type="protein sequence ID" value="GPAI038366-PA"/>
    <property type="gene ID" value="GPAI038366"/>
</dbReference>
<evidence type="ECO:0000313" key="2">
    <source>
        <dbReference type="Proteomes" id="UP000092445"/>
    </source>
</evidence>
<reference evidence="1" key="2">
    <citation type="submission" date="2020-05" db="UniProtKB">
        <authorList>
            <consortium name="EnsemblMetazoa"/>
        </authorList>
    </citation>
    <scope>IDENTIFICATION</scope>
    <source>
        <strain evidence="1">IAEA</strain>
    </source>
</reference>
<protein>
    <submittedName>
        <fullName evidence="1">Uncharacterized protein</fullName>
    </submittedName>
</protein>
<proteinExistence type="predicted"/>